<gene>
    <name evidence="2" type="ORF">CRG98_015603</name>
</gene>
<evidence type="ECO:0000256" key="1">
    <source>
        <dbReference type="SAM" id="MobiDB-lite"/>
    </source>
</evidence>
<dbReference type="CDD" id="cd00303">
    <property type="entry name" value="retropepsin_like"/>
    <property type="match status" value="1"/>
</dbReference>
<dbReference type="Proteomes" id="UP000233551">
    <property type="component" value="Unassembled WGS sequence"/>
</dbReference>
<evidence type="ECO:0000313" key="2">
    <source>
        <dbReference type="EMBL" id="PKI63990.1"/>
    </source>
</evidence>
<dbReference type="PANTHER" id="PTHR33240:SF15">
    <property type="entry name" value="GAG-PRO-LIKE PROTEIN"/>
    <property type="match status" value="1"/>
</dbReference>
<evidence type="ECO:0000313" key="3">
    <source>
        <dbReference type="Proteomes" id="UP000233551"/>
    </source>
</evidence>
<proteinExistence type="predicted"/>
<sequence length="638" mass="69811">MKRWLCTVDRPSDRDHLFTGEGEGCEEPFERDGTTRQGGGVKRHAWRSGVHSVTVSGPNSSCGQNAMMEASNRKTKPGNGLKGWEICRLGSLMIFGLSRVGWLPEYRVVFRPVLGCRLLFSGSGPGGPVRKGARERSRVSWLKRDASGTRPDVSLCTLLFSSNSCLRARMFASDCLVMNSNPSFGWGFSCKKPVGQNGVLTRPTGKGEEPSKKAPATTTPSSGRRGKEVSVNAVNPAHPTPQQYSVNVMFAPPMAPTYAPQYLPQPPAQPIYYSALPPPPTVPSPVVHHYDPTPPQALQYQPPAPRVSQPTQRAPPPQGVGNLEQQFGVMGITRSGWLYESPAITDKGKAPAIGVEAIPETPPTPPKRVTEEEVEAFMKIVKETVNSIFSSTISFSDDELPSEGCAHSRALHIVYKCNNHIVGRVMIDNGSALNVCPVTTLKQMNIDLNRVRPSKTAVRAFDGSRREVNGEIDLLIEVGPCSFSVTFQVLDIPNAFSLLLGRPWIHSAGAVPSSLHQKLKFIVEERLITVKGEEDYAIYKETAVPYISIGNDENLPFHSFKTISVIQDYGEIGPMRTRIESRQGKHARSLCNAAWGYPPSWGRDGRTSEGVATYCLRPVGRGMLSRPGLRVLRGTPKY</sequence>
<reference evidence="2 3" key="1">
    <citation type="submission" date="2017-11" db="EMBL/GenBank/DDBJ databases">
        <title>De-novo sequencing of pomegranate (Punica granatum L.) genome.</title>
        <authorList>
            <person name="Akparov Z."/>
            <person name="Amiraslanov A."/>
            <person name="Hajiyeva S."/>
            <person name="Abbasov M."/>
            <person name="Kaur K."/>
            <person name="Hamwieh A."/>
            <person name="Solovyev V."/>
            <person name="Salamov A."/>
            <person name="Braich B."/>
            <person name="Kosarev P."/>
            <person name="Mahmoud A."/>
            <person name="Hajiyev E."/>
            <person name="Babayeva S."/>
            <person name="Izzatullayeva V."/>
            <person name="Mammadov A."/>
            <person name="Mammadov A."/>
            <person name="Sharifova S."/>
            <person name="Ojaghi J."/>
            <person name="Eynullazada K."/>
            <person name="Bayramov B."/>
            <person name="Abdulazimova A."/>
            <person name="Shahmuradov I."/>
        </authorList>
    </citation>
    <scope>NUCLEOTIDE SEQUENCE [LARGE SCALE GENOMIC DNA]</scope>
    <source>
        <strain evidence="3">cv. AG2017</strain>
        <tissue evidence="2">Leaf</tissue>
    </source>
</reference>
<keyword evidence="3" id="KW-1185">Reference proteome</keyword>
<feature type="region of interest" description="Disordered" evidence="1">
    <location>
        <begin position="17"/>
        <end position="44"/>
    </location>
</feature>
<comment type="caution">
    <text evidence="2">The sequence shown here is derived from an EMBL/GenBank/DDBJ whole genome shotgun (WGS) entry which is preliminary data.</text>
</comment>
<dbReference type="InterPro" id="IPR021109">
    <property type="entry name" value="Peptidase_aspartic_dom_sf"/>
</dbReference>
<dbReference type="Gene3D" id="2.40.70.10">
    <property type="entry name" value="Acid Proteases"/>
    <property type="match status" value="1"/>
</dbReference>
<dbReference type="EMBL" id="PGOL01000858">
    <property type="protein sequence ID" value="PKI63990.1"/>
    <property type="molecule type" value="Genomic_DNA"/>
</dbReference>
<dbReference type="STRING" id="22663.A0A2I0K750"/>
<dbReference type="PANTHER" id="PTHR33240">
    <property type="entry name" value="OS08G0508500 PROTEIN"/>
    <property type="match status" value="1"/>
</dbReference>
<accession>A0A2I0K750</accession>
<name>A0A2I0K750_PUNGR</name>
<organism evidence="2 3">
    <name type="scientific">Punica granatum</name>
    <name type="common">Pomegranate</name>
    <dbReference type="NCBI Taxonomy" id="22663"/>
    <lineage>
        <taxon>Eukaryota</taxon>
        <taxon>Viridiplantae</taxon>
        <taxon>Streptophyta</taxon>
        <taxon>Embryophyta</taxon>
        <taxon>Tracheophyta</taxon>
        <taxon>Spermatophyta</taxon>
        <taxon>Magnoliopsida</taxon>
        <taxon>eudicotyledons</taxon>
        <taxon>Gunneridae</taxon>
        <taxon>Pentapetalae</taxon>
        <taxon>rosids</taxon>
        <taxon>malvids</taxon>
        <taxon>Myrtales</taxon>
        <taxon>Lythraceae</taxon>
        <taxon>Punica</taxon>
    </lineage>
</organism>
<feature type="region of interest" description="Disordered" evidence="1">
    <location>
        <begin position="199"/>
        <end position="228"/>
    </location>
</feature>
<protein>
    <submittedName>
        <fullName evidence="2">Uncharacterized protein</fullName>
    </submittedName>
</protein>
<dbReference type="AlphaFoldDB" id="A0A2I0K750"/>